<feature type="compositionally biased region" description="Polar residues" evidence="1">
    <location>
        <begin position="550"/>
        <end position="565"/>
    </location>
</feature>
<dbReference type="PANTHER" id="PTHR14379:SF6">
    <property type="entry name" value="EMB|CAB71880.1"/>
    <property type="match status" value="1"/>
</dbReference>
<sequence>MRHLSPKLPFLLSSSSSCSRPFCLLLQVSHFSASSSQSQYQPHSFSRRQEEESRNVKVSVWWDFENCNVPSGINVFRVAHSIAAAIRANGMKGPIEITAFGDMLQLSKGKQEALSSTGIILNHIPRGGKNSADRCLLVNLMCWVSQNPPPAHLFLISGDKDFASILHRLRMSNYNILLAAPDHTQGVLCSAASIMWHWHDLLRGENLSGKYFNQPPDGPYGSWYGHYKVPLLDPFSYNGQQEESSDSDDKPQPVPKAVIIKHIRQILKSHPKGLLIAELRNELKEYDFYIDKEYYGYKRFLPFLLAQEDILKVKLGSDGQFFVYAIDRKFSKAFGGNQGMSSGLDSNNEDEDVNAPSKLSFDDNSVNEGVDRKTAFQMSSEKLSGSPSSGHNVKDAFGKAHQPSPPEENMIKAVNAPEAGRSVPPKDEKIVKTVNQPESDGHFPPGDEKIPEMANAPESDSHLPALVGQDSTSDDGFFRKLRRKWFGSESSGFDDKSYQGQEKYCTSGGGSEKESNTTLEKHDTFKDSSAKATDEEDSKSTVSFVDLEHSSSSNESVPDSGPSTSPGFLGRVRNWCKFWKSTSDADKISDSSADRPNMIITDSVKDNLFSKDSFWSSMKSYIETPEGSLLVSESKTREQMARNLQRKGPTCLQSLTEHDLLQLVNLLISEKKWIEECPSEGFPFKIAQVGKRLSSDRPNGLSSIFAGTSPQPNSERLPKHEVKGQSGNVSRVESSSSPLTKQKLPTRSRNEVLADCQTLVNEMLKEHPGGFFVGLFRKHFLERYGYHLNLEKLGFEKLTSLLRTTSGVKIESGYIIPFKNTSSTAYSETTVPDKQENVSQTAASESELSDASKYGDGVDSLWEELGPVASTKSIKIKRGSASRKSAVKPVEKQNFDYEPAISDDEFSDSEYTYPASAPQGCGKGGLEKESSSLLRILDSWYSSKGGDGCKDKPENVDGAVDLGTEDAKLSDSFVTVGAKSETSLKGHGRKNRPQKTYSFVSDPDSNDNPGKLVDGVLETLRIQKPGESSKNGEYKAMCE</sequence>
<dbReference type="InterPro" id="IPR041966">
    <property type="entry name" value="LOTUS-like"/>
</dbReference>
<dbReference type="InterPro" id="IPR025605">
    <property type="entry name" value="OST-HTH/LOTUS_dom"/>
</dbReference>
<dbReference type="PROSITE" id="PS51644">
    <property type="entry name" value="HTH_OST"/>
    <property type="match status" value="2"/>
</dbReference>
<dbReference type="PROSITE" id="PS51257">
    <property type="entry name" value="PROKAR_LIPOPROTEIN"/>
    <property type="match status" value="1"/>
</dbReference>
<feature type="region of interest" description="Disordered" evidence="1">
    <location>
        <begin position="341"/>
        <end position="408"/>
    </location>
</feature>
<dbReference type="GO" id="GO:0004540">
    <property type="term" value="F:RNA nuclease activity"/>
    <property type="evidence" value="ECO:0007669"/>
    <property type="project" value="InterPro"/>
</dbReference>
<evidence type="ECO:0000313" key="4">
    <source>
        <dbReference type="Proteomes" id="UP001187192"/>
    </source>
</evidence>
<feature type="compositionally biased region" description="Low complexity" evidence="1">
    <location>
        <begin position="379"/>
        <end position="389"/>
    </location>
</feature>
<feature type="domain" description="HTH OST-type" evidence="2">
    <location>
        <begin position="255"/>
        <end position="327"/>
    </location>
</feature>
<feature type="region of interest" description="Disordered" evidence="1">
    <location>
        <begin position="489"/>
        <end position="565"/>
    </location>
</feature>
<dbReference type="GO" id="GO:0010468">
    <property type="term" value="P:regulation of gene expression"/>
    <property type="evidence" value="ECO:0007669"/>
    <property type="project" value="InterPro"/>
</dbReference>
<reference evidence="3" key="1">
    <citation type="submission" date="2023-07" db="EMBL/GenBank/DDBJ databases">
        <title>draft genome sequence of fig (Ficus carica).</title>
        <authorList>
            <person name="Takahashi T."/>
            <person name="Nishimura K."/>
        </authorList>
    </citation>
    <scope>NUCLEOTIDE SEQUENCE</scope>
</reference>
<feature type="region of interest" description="Disordered" evidence="1">
    <location>
        <begin position="980"/>
        <end position="1009"/>
    </location>
</feature>
<gene>
    <name evidence="3" type="ORF">TIFTF001_004092</name>
</gene>
<comment type="caution">
    <text evidence="3">The sequence shown here is derived from an EMBL/GenBank/DDBJ whole genome shotgun (WGS) entry which is preliminary data.</text>
</comment>
<feature type="compositionally biased region" description="Polar residues" evidence="1">
    <location>
        <begin position="738"/>
        <end position="747"/>
    </location>
</feature>
<dbReference type="InterPro" id="IPR021139">
    <property type="entry name" value="NYN"/>
</dbReference>
<feature type="compositionally biased region" description="Polar residues" evidence="1">
    <location>
        <begin position="837"/>
        <end position="846"/>
    </location>
</feature>
<feature type="region of interest" description="Disordered" evidence="1">
    <location>
        <begin position="700"/>
        <end position="747"/>
    </location>
</feature>
<organism evidence="3 4">
    <name type="scientific">Ficus carica</name>
    <name type="common">Common fig</name>
    <dbReference type="NCBI Taxonomy" id="3494"/>
    <lineage>
        <taxon>Eukaryota</taxon>
        <taxon>Viridiplantae</taxon>
        <taxon>Streptophyta</taxon>
        <taxon>Embryophyta</taxon>
        <taxon>Tracheophyta</taxon>
        <taxon>Spermatophyta</taxon>
        <taxon>Magnoliopsida</taxon>
        <taxon>eudicotyledons</taxon>
        <taxon>Gunneridae</taxon>
        <taxon>Pentapetalae</taxon>
        <taxon>rosids</taxon>
        <taxon>fabids</taxon>
        <taxon>Rosales</taxon>
        <taxon>Moraceae</taxon>
        <taxon>Ficeae</taxon>
        <taxon>Ficus</taxon>
    </lineage>
</organism>
<name>A0AA87ZGI7_FICCA</name>
<accession>A0AA87ZGI7</accession>
<dbReference type="PANTHER" id="PTHR14379">
    <property type="entry name" value="LIMKAIN B LKAP"/>
    <property type="match status" value="1"/>
</dbReference>
<dbReference type="AlphaFoldDB" id="A0AA87ZGI7"/>
<dbReference type="CDD" id="cd08824">
    <property type="entry name" value="LOTUS"/>
    <property type="match status" value="1"/>
</dbReference>
<feature type="compositionally biased region" description="Polar residues" evidence="1">
    <location>
        <begin position="700"/>
        <end position="714"/>
    </location>
</feature>
<feature type="domain" description="HTH OST-type" evidence="2">
    <location>
        <begin position="752"/>
        <end position="826"/>
    </location>
</feature>
<dbReference type="Pfam" id="PF01936">
    <property type="entry name" value="NYN"/>
    <property type="match status" value="1"/>
</dbReference>
<proteinExistence type="predicted"/>
<evidence type="ECO:0000256" key="1">
    <source>
        <dbReference type="SAM" id="MobiDB-lite"/>
    </source>
</evidence>
<feature type="compositionally biased region" description="Low complexity" evidence="1">
    <location>
        <begin position="726"/>
        <end position="737"/>
    </location>
</feature>
<keyword evidence="4" id="KW-1185">Reference proteome</keyword>
<dbReference type="Pfam" id="PF14418">
    <property type="entry name" value="OHA"/>
    <property type="match status" value="1"/>
</dbReference>
<evidence type="ECO:0000313" key="3">
    <source>
        <dbReference type="EMBL" id="GMN33317.1"/>
    </source>
</evidence>
<evidence type="ECO:0000259" key="2">
    <source>
        <dbReference type="PROSITE" id="PS51644"/>
    </source>
</evidence>
<feature type="compositionally biased region" description="Basic and acidic residues" evidence="1">
    <location>
        <begin position="511"/>
        <end position="533"/>
    </location>
</feature>
<feature type="compositionally biased region" description="Basic and acidic residues" evidence="1">
    <location>
        <begin position="439"/>
        <end position="451"/>
    </location>
</feature>
<dbReference type="InterPro" id="IPR025677">
    <property type="entry name" value="OST-HTH-assoc_dom"/>
</dbReference>
<dbReference type="InterPro" id="IPR024768">
    <property type="entry name" value="Marf1"/>
</dbReference>
<protein>
    <recommendedName>
        <fullName evidence="2">HTH OST-type domain-containing protein</fullName>
    </recommendedName>
</protein>
<feature type="region of interest" description="Disordered" evidence="1">
    <location>
        <begin position="827"/>
        <end position="852"/>
    </location>
</feature>
<dbReference type="Gene3D" id="3.30.420.610">
    <property type="entry name" value="LOTUS domain-like"/>
    <property type="match status" value="2"/>
</dbReference>
<dbReference type="GO" id="GO:0005777">
    <property type="term" value="C:peroxisome"/>
    <property type="evidence" value="ECO:0007669"/>
    <property type="project" value="InterPro"/>
</dbReference>
<dbReference type="CDD" id="cd10910">
    <property type="entry name" value="PIN_limkain_b1_N_like"/>
    <property type="match status" value="1"/>
</dbReference>
<dbReference type="EMBL" id="BTGU01000004">
    <property type="protein sequence ID" value="GMN33317.1"/>
    <property type="molecule type" value="Genomic_DNA"/>
</dbReference>
<feature type="region of interest" description="Disordered" evidence="1">
    <location>
        <begin position="434"/>
        <end position="475"/>
    </location>
</feature>
<dbReference type="Pfam" id="PF12872">
    <property type="entry name" value="OST-HTH"/>
    <property type="match status" value="2"/>
</dbReference>
<dbReference type="Proteomes" id="UP001187192">
    <property type="component" value="Unassembled WGS sequence"/>
</dbReference>